<evidence type="ECO:0000313" key="2">
    <source>
        <dbReference type="EMBL" id="GFD18284.1"/>
    </source>
</evidence>
<name>A0A699UF21_TANCI</name>
<feature type="non-terminal residue" evidence="2">
    <location>
        <position position="1"/>
    </location>
</feature>
<protein>
    <submittedName>
        <fullName evidence="2">Uncharacterized protein</fullName>
    </submittedName>
</protein>
<feature type="compositionally biased region" description="Acidic residues" evidence="1">
    <location>
        <begin position="1"/>
        <end position="34"/>
    </location>
</feature>
<accession>A0A699UF21</accession>
<proteinExistence type="predicted"/>
<feature type="compositionally biased region" description="Basic and acidic residues" evidence="1">
    <location>
        <begin position="36"/>
        <end position="48"/>
    </location>
</feature>
<organism evidence="2">
    <name type="scientific">Tanacetum cinerariifolium</name>
    <name type="common">Dalmatian daisy</name>
    <name type="synonym">Chrysanthemum cinerariifolium</name>
    <dbReference type="NCBI Taxonomy" id="118510"/>
    <lineage>
        <taxon>Eukaryota</taxon>
        <taxon>Viridiplantae</taxon>
        <taxon>Streptophyta</taxon>
        <taxon>Embryophyta</taxon>
        <taxon>Tracheophyta</taxon>
        <taxon>Spermatophyta</taxon>
        <taxon>Magnoliopsida</taxon>
        <taxon>eudicotyledons</taxon>
        <taxon>Gunneridae</taxon>
        <taxon>Pentapetalae</taxon>
        <taxon>asterids</taxon>
        <taxon>campanulids</taxon>
        <taxon>Asterales</taxon>
        <taxon>Asteraceae</taxon>
        <taxon>Asteroideae</taxon>
        <taxon>Anthemideae</taxon>
        <taxon>Anthemidinae</taxon>
        <taxon>Tanacetum</taxon>
    </lineage>
</organism>
<reference evidence="2" key="1">
    <citation type="journal article" date="2019" name="Sci. Rep.">
        <title>Draft genome of Tanacetum cinerariifolium, the natural source of mosquito coil.</title>
        <authorList>
            <person name="Yamashiro T."/>
            <person name="Shiraishi A."/>
            <person name="Satake H."/>
            <person name="Nakayama K."/>
        </authorList>
    </citation>
    <scope>NUCLEOTIDE SEQUENCE</scope>
</reference>
<dbReference type="AlphaFoldDB" id="A0A699UF21"/>
<sequence>KDDDGQEDDGQEYDGQDDESQDDDNGQIDSDNDGYDFVHPKFSTHDQDERQDEEDSFDPRVQTPSHVETTNDEENDEKIQVIEDTHVIITPVNPEGQQQSSSVSSGFVSNMLNLSPDTGIDSIFNLNTESTSLVDVSVTTIAEPPLLFITTPPPPPTPLITHL</sequence>
<dbReference type="EMBL" id="BKCJ011306522">
    <property type="protein sequence ID" value="GFD18284.1"/>
    <property type="molecule type" value="Genomic_DNA"/>
</dbReference>
<comment type="caution">
    <text evidence="2">The sequence shown here is derived from an EMBL/GenBank/DDBJ whole genome shotgun (WGS) entry which is preliminary data.</text>
</comment>
<feature type="non-terminal residue" evidence="2">
    <location>
        <position position="163"/>
    </location>
</feature>
<evidence type="ECO:0000256" key="1">
    <source>
        <dbReference type="SAM" id="MobiDB-lite"/>
    </source>
</evidence>
<feature type="region of interest" description="Disordered" evidence="1">
    <location>
        <begin position="1"/>
        <end position="76"/>
    </location>
</feature>
<gene>
    <name evidence="2" type="ORF">Tci_890253</name>
</gene>